<dbReference type="EMBL" id="JAAOAM010000104">
    <property type="protein sequence ID" value="KAF5547732.1"/>
    <property type="molecule type" value="Genomic_DNA"/>
</dbReference>
<proteinExistence type="predicted"/>
<sequence>MSMSQLSSERQLAAIQSSHAVAEDGPDSFWPELIPELKLISVFSENCHWGLHLENSAGGKVMNAMTPSDVSPGAMIYHGSKDGIRKATLMAAFLANTQNVSYFIIDLCLCFEIDPYLGKHRVSLRLRVADTDTHGYADLGNACSICSHELSDRCSVFLLPYREEPTFLAGAYKVAKKALVLEEVNGGILKWGRQLGHINTAQMNGVGQHVFIGHVEFL</sequence>
<dbReference type="AlphaFoldDB" id="A0A8H5N0G2"/>
<dbReference type="Proteomes" id="UP000522262">
    <property type="component" value="Unassembled WGS sequence"/>
</dbReference>
<evidence type="ECO:0000313" key="2">
    <source>
        <dbReference type="Proteomes" id="UP000522262"/>
    </source>
</evidence>
<keyword evidence="2" id="KW-1185">Reference proteome</keyword>
<accession>A0A8H5N0G2</accession>
<comment type="caution">
    <text evidence="1">The sequence shown here is derived from an EMBL/GenBank/DDBJ whole genome shotgun (WGS) entry which is preliminary data.</text>
</comment>
<evidence type="ECO:0000313" key="1">
    <source>
        <dbReference type="EMBL" id="KAF5547732.1"/>
    </source>
</evidence>
<gene>
    <name evidence="1" type="ORF">FMEXI_5058</name>
</gene>
<reference evidence="1 2" key="1">
    <citation type="submission" date="2020-05" db="EMBL/GenBank/DDBJ databases">
        <title>Identification and distribution of gene clusters putatively required for synthesis of sphingolipid metabolism inhibitors in phylogenetically diverse species of the filamentous fungus Fusarium.</title>
        <authorList>
            <person name="Kim H.-S."/>
            <person name="Busman M."/>
            <person name="Brown D.W."/>
            <person name="Divon H."/>
            <person name="Uhlig S."/>
            <person name="Proctor R.H."/>
        </authorList>
    </citation>
    <scope>NUCLEOTIDE SEQUENCE [LARGE SCALE GENOMIC DNA]</scope>
    <source>
        <strain evidence="1 2">NRRL 53147</strain>
    </source>
</reference>
<name>A0A8H5N0G2_9HYPO</name>
<protein>
    <submittedName>
        <fullName evidence="1">Uncharacterized protein</fullName>
    </submittedName>
</protein>
<organism evidence="1 2">
    <name type="scientific">Fusarium mexicanum</name>
    <dbReference type="NCBI Taxonomy" id="751941"/>
    <lineage>
        <taxon>Eukaryota</taxon>
        <taxon>Fungi</taxon>
        <taxon>Dikarya</taxon>
        <taxon>Ascomycota</taxon>
        <taxon>Pezizomycotina</taxon>
        <taxon>Sordariomycetes</taxon>
        <taxon>Hypocreomycetidae</taxon>
        <taxon>Hypocreales</taxon>
        <taxon>Nectriaceae</taxon>
        <taxon>Fusarium</taxon>
        <taxon>Fusarium fujikuroi species complex</taxon>
    </lineage>
</organism>